<sequence length="246" mass="27989">MNNSELKIRTGIPGFDLIVDGGLKEGKTIVLSGESGSGKSTFGMQFLYNGALDFEEPGIFVTLSQSPQELVNDFESYGWNIAKLIDEEKIMIIDARPFRMNDEVYDSGDLLYETEPFPFTHLTQLILQGIKKIRAKRLVVDSLSVLSMQYGNQFNTRQGIQKMMHSLDEQKCTSIFISENLDSRTPPEWYAASGIVILNHIQKTNTMERSIQVIKMRGTKHSEQIYPIRFNENGYQVLHPRLQTIS</sequence>
<gene>
    <name evidence="1" type="ORF">H2B03_07550</name>
</gene>
<evidence type="ECO:0000313" key="2">
    <source>
        <dbReference type="Proteomes" id="UP000559653"/>
    </source>
</evidence>
<accession>A0AC60W023</accession>
<proteinExistence type="predicted"/>
<dbReference type="EMBL" id="JACEMZ010000062">
    <property type="protein sequence ID" value="MBA4453001.1"/>
    <property type="molecule type" value="Genomic_DNA"/>
</dbReference>
<name>A0AC60W023_9ARCH</name>
<comment type="caution">
    <text evidence="1">The sequence shown here is derived from an EMBL/GenBank/DDBJ whole genome shotgun (WGS) entry which is preliminary data.</text>
</comment>
<organism evidence="1 2">
    <name type="scientific">Candidatus Nitrosomaritimum aestuariumsis</name>
    <dbReference type="NCBI Taxonomy" id="3342354"/>
    <lineage>
        <taxon>Archaea</taxon>
        <taxon>Nitrososphaerota</taxon>
        <taxon>Nitrososphaeria</taxon>
        <taxon>Nitrosopumilales</taxon>
        <taxon>Nitrosopumilaceae</taxon>
        <taxon>Candidatus Nitrosomaritimum</taxon>
    </lineage>
</organism>
<protein>
    <submittedName>
        <fullName evidence="1">Recombinase RecA</fullName>
    </submittedName>
</protein>
<evidence type="ECO:0000313" key="1">
    <source>
        <dbReference type="EMBL" id="MBA4453001.1"/>
    </source>
</evidence>
<dbReference type="Proteomes" id="UP000559653">
    <property type="component" value="Unassembled WGS sequence"/>
</dbReference>
<reference evidence="1 2" key="1">
    <citation type="journal article" date="2020" name="Appl. Environ. Microbiol.">
        <title>Genomic Characteristics of a Novel Species of Ammonia-Oxidizing Archaea from the Jiulong River Estuary.</title>
        <authorList>
            <person name="Zou D."/>
            <person name="Wan R."/>
            <person name="Han L."/>
            <person name="Xu M.N."/>
            <person name="Liu Y."/>
            <person name="Liu H."/>
            <person name="Kao S.J."/>
            <person name="Li M."/>
        </authorList>
    </citation>
    <scope>NUCLEOTIDE SEQUENCE [LARGE SCALE GENOMIC DNA]</scope>
    <source>
        <strain evidence="1">W1bin1</strain>
    </source>
</reference>